<feature type="domain" description="Apple" evidence="1">
    <location>
        <begin position="267"/>
        <end position="346"/>
    </location>
</feature>
<dbReference type="AlphaFoldDB" id="A0A0D8XYW9"/>
<protein>
    <submittedName>
        <fullName evidence="2">PAN domain protein</fullName>
    </submittedName>
</protein>
<keyword evidence="3" id="KW-1185">Reference proteome</keyword>
<reference evidence="3" key="2">
    <citation type="journal article" date="2016" name="Sci. Rep.">
        <title>Dictyocaulus viviparus genome, variome and transcriptome elucidate lungworm biology and support future intervention.</title>
        <authorList>
            <person name="McNulty S.N."/>
            <person name="Strube C."/>
            <person name="Rosa B.A."/>
            <person name="Martin J.C."/>
            <person name="Tyagi R."/>
            <person name="Choi Y.J."/>
            <person name="Wang Q."/>
            <person name="Hallsworth Pepin K."/>
            <person name="Zhang X."/>
            <person name="Ozersky P."/>
            <person name="Wilson R.K."/>
            <person name="Sternberg P.W."/>
            <person name="Gasser R.B."/>
            <person name="Mitreva M."/>
        </authorList>
    </citation>
    <scope>NUCLEOTIDE SEQUENCE [LARGE SCALE GENOMIC DNA]</scope>
    <source>
        <strain evidence="3">HannoverDv2000</strain>
    </source>
</reference>
<dbReference type="SUPFAM" id="SSF57414">
    <property type="entry name" value="Hairpin loop containing domain-like"/>
    <property type="match status" value="1"/>
</dbReference>
<evidence type="ECO:0000313" key="3">
    <source>
        <dbReference type="Proteomes" id="UP000053766"/>
    </source>
</evidence>
<feature type="domain" description="Apple" evidence="1">
    <location>
        <begin position="169"/>
        <end position="260"/>
    </location>
</feature>
<evidence type="ECO:0000313" key="2">
    <source>
        <dbReference type="EMBL" id="KJH47551.1"/>
    </source>
</evidence>
<dbReference type="Pfam" id="PF00024">
    <property type="entry name" value="PAN_1"/>
    <property type="match status" value="2"/>
</dbReference>
<name>A0A0D8XYW9_DICVI</name>
<proteinExistence type="predicted"/>
<dbReference type="STRING" id="29172.A0A0D8XYW9"/>
<dbReference type="PROSITE" id="PS50948">
    <property type="entry name" value="PAN"/>
    <property type="match status" value="2"/>
</dbReference>
<dbReference type="InterPro" id="IPR003609">
    <property type="entry name" value="Pan_app"/>
</dbReference>
<evidence type="ECO:0000259" key="1">
    <source>
        <dbReference type="PROSITE" id="PS50948"/>
    </source>
</evidence>
<dbReference type="OrthoDB" id="5850959at2759"/>
<dbReference type="Proteomes" id="UP000053766">
    <property type="component" value="Unassembled WGS sequence"/>
</dbReference>
<reference evidence="2 3" key="1">
    <citation type="submission" date="2013-11" db="EMBL/GenBank/DDBJ databases">
        <title>Draft genome of the bovine lungworm Dictyocaulus viviparus.</title>
        <authorList>
            <person name="Mitreva M."/>
        </authorList>
    </citation>
    <scope>NUCLEOTIDE SEQUENCE [LARGE SCALE GENOMIC DNA]</scope>
    <source>
        <strain evidence="2 3">HannoverDv2000</strain>
    </source>
</reference>
<accession>A0A0D8XYW9</accession>
<dbReference type="EMBL" id="KN716302">
    <property type="protein sequence ID" value="KJH47551.1"/>
    <property type="molecule type" value="Genomic_DNA"/>
</dbReference>
<organism evidence="2 3">
    <name type="scientific">Dictyocaulus viviparus</name>
    <name type="common">Bovine lungworm</name>
    <dbReference type="NCBI Taxonomy" id="29172"/>
    <lineage>
        <taxon>Eukaryota</taxon>
        <taxon>Metazoa</taxon>
        <taxon>Ecdysozoa</taxon>
        <taxon>Nematoda</taxon>
        <taxon>Chromadorea</taxon>
        <taxon>Rhabditida</taxon>
        <taxon>Rhabditina</taxon>
        <taxon>Rhabditomorpha</taxon>
        <taxon>Strongyloidea</taxon>
        <taxon>Metastrongylidae</taxon>
        <taxon>Dictyocaulus</taxon>
    </lineage>
</organism>
<dbReference type="SMART" id="SM00473">
    <property type="entry name" value="PAN_AP"/>
    <property type="match status" value="2"/>
</dbReference>
<gene>
    <name evidence="2" type="ORF">DICVIV_06347</name>
</gene>
<dbReference type="Gene3D" id="3.50.4.10">
    <property type="entry name" value="Hepatocyte Growth Factor"/>
    <property type="match status" value="1"/>
</dbReference>
<sequence>MGDGCASVVYHKLQSTCQLYGHNGHFNGSKIVPANAHDFYKRTSWTGFCQDKVFPRRFYKQPPLQYAISPISHQPVINISRLKNFVELRKHVDTVTQDRSTTTVKTPFFVPDEIDEYSSDEGPNTVTFLNPTQSSEHQRAGFVIHEAVKTVPCPILLNDASIRNVLLDCSKREKLSYFVVFGHRLSSQNWAAQLQGIDQSSCVMYCSQNINAKGENAPCFSVNYEPAEEKCYLYGKNAKSNRHTAHLAVDNSFIFADKFCVETKKDCSAEAPYIVYLFKQIHKNIIASYPKMNSIVACIAACIDNENCKAVTYKIGLCILHSSSPASDPSLIADGSKQTVVIENGCQLTAETLPSLLSSDLELLNETQWEEWSPCQFGTGGQKMRARLRKCSKCEDLQIEPC</sequence>